<dbReference type="GO" id="GO:0003677">
    <property type="term" value="F:DNA binding"/>
    <property type="evidence" value="ECO:0007669"/>
    <property type="project" value="InterPro"/>
</dbReference>
<name>A0A7Z0WFU7_9PSEU</name>
<proteinExistence type="predicted"/>
<comment type="caution">
    <text evidence="1">The sequence shown here is derived from an EMBL/GenBank/DDBJ whole genome shotgun (WGS) entry which is preliminary data.</text>
</comment>
<organism evidence="1 2">
    <name type="scientific">Actinophytocola xinjiangensis</name>
    <dbReference type="NCBI Taxonomy" id="485602"/>
    <lineage>
        <taxon>Bacteria</taxon>
        <taxon>Bacillati</taxon>
        <taxon>Actinomycetota</taxon>
        <taxon>Actinomycetes</taxon>
        <taxon>Pseudonocardiales</taxon>
        <taxon>Pseudonocardiaceae</taxon>
    </lineage>
</organism>
<reference evidence="1 2" key="1">
    <citation type="submission" date="2016-12" db="EMBL/GenBank/DDBJ databases">
        <title>The draft genome sequence of Actinophytocola xinjiangensis.</title>
        <authorList>
            <person name="Wang W."/>
            <person name="Yuan L."/>
        </authorList>
    </citation>
    <scope>NUCLEOTIDE SEQUENCE [LARGE SCALE GENOMIC DNA]</scope>
    <source>
        <strain evidence="1 2">CGMCC 4.4663</strain>
    </source>
</reference>
<dbReference type="GO" id="GO:0006355">
    <property type="term" value="P:regulation of DNA-templated transcription"/>
    <property type="evidence" value="ECO:0007669"/>
    <property type="project" value="InterPro"/>
</dbReference>
<gene>
    <name evidence="1" type="ORF">BLA60_40495</name>
</gene>
<dbReference type="PANTHER" id="PTHR34293:SF1">
    <property type="entry name" value="HTH-TYPE TRANSCRIPTIONAL REGULATOR TRMBL2"/>
    <property type="match status" value="1"/>
</dbReference>
<dbReference type="InterPro" id="IPR036388">
    <property type="entry name" value="WH-like_DNA-bd_sf"/>
</dbReference>
<dbReference type="OrthoDB" id="4266042at2"/>
<dbReference type="EMBL" id="MSIF01000043">
    <property type="protein sequence ID" value="OLF04468.1"/>
    <property type="molecule type" value="Genomic_DNA"/>
</dbReference>
<protein>
    <submittedName>
        <fullName evidence="1">LuxR family transcriptional regulator</fullName>
    </submittedName>
</protein>
<keyword evidence="2" id="KW-1185">Reference proteome</keyword>
<dbReference type="RefSeq" id="WP_075138413.1">
    <property type="nucleotide sequence ID" value="NZ_MSIF01000043.1"/>
</dbReference>
<dbReference type="AlphaFoldDB" id="A0A7Z0WFU7"/>
<evidence type="ECO:0000313" key="2">
    <source>
        <dbReference type="Proteomes" id="UP000185696"/>
    </source>
</evidence>
<dbReference type="Proteomes" id="UP000185696">
    <property type="component" value="Unassembled WGS sequence"/>
</dbReference>
<accession>A0A7Z0WFU7</accession>
<evidence type="ECO:0000313" key="1">
    <source>
        <dbReference type="EMBL" id="OLF04468.1"/>
    </source>
</evidence>
<dbReference type="InterPro" id="IPR016032">
    <property type="entry name" value="Sig_transdc_resp-reg_C-effctor"/>
</dbReference>
<dbReference type="Gene3D" id="1.10.10.10">
    <property type="entry name" value="Winged helix-like DNA-binding domain superfamily/Winged helix DNA-binding domain"/>
    <property type="match status" value="1"/>
</dbReference>
<dbReference type="PANTHER" id="PTHR34293">
    <property type="entry name" value="HTH-TYPE TRANSCRIPTIONAL REGULATOR TRMBL2"/>
    <property type="match status" value="1"/>
</dbReference>
<sequence>MELTGQVAVVRGEEELFARTAHLFAGATEINCAANDLNTWVAARRPPPAPAHRPAGLRVRKIYRPSVVLDPRSAEQLAASRAAGADIRITQDEINETIILDRRTVILAGDLTAGTRSYSVIQLPEVVQGVVSLFEAAWRAATDLDVYDAQTAELRQIAPRVLEFLASGGKDETAARALGLGVRTYRRRVAELMAALGADSRFQAGVRARELGLV</sequence>
<dbReference type="InterPro" id="IPR051797">
    <property type="entry name" value="TrmB-like"/>
</dbReference>
<dbReference type="SUPFAM" id="SSF46894">
    <property type="entry name" value="C-terminal effector domain of the bipartite response regulators"/>
    <property type="match status" value="1"/>
</dbReference>